<dbReference type="InterPro" id="IPR026042">
    <property type="entry name" value="YjbJ"/>
</dbReference>
<reference evidence="4" key="1">
    <citation type="submission" date="2016-05" db="EMBL/GenBank/DDBJ databases">
        <authorList>
            <person name="Baek K."/>
            <person name="Yang S.-J."/>
        </authorList>
    </citation>
    <scope>NUCLEOTIDE SEQUENCE [LARGE SCALE GENOMIC DNA]</scope>
    <source>
        <strain evidence="4">ST58-10</strain>
    </source>
</reference>
<protein>
    <submittedName>
        <fullName evidence="3">General stress protein CsbD</fullName>
    </submittedName>
</protein>
<dbReference type="InterPro" id="IPR050423">
    <property type="entry name" value="UPF0337_stress_rsp"/>
</dbReference>
<organism evidence="3 4">
    <name type="scientific">Marinobacterium aestuarii</name>
    <dbReference type="NCBI Taxonomy" id="1821621"/>
    <lineage>
        <taxon>Bacteria</taxon>
        <taxon>Pseudomonadati</taxon>
        <taxon>Pseudomonadota</taxon>
        <taxon>Gammaproteobacteria</taxon>
        <taxon>Oceanospirillales</taxon>
        <taxon>Oceanospirillaceae</taxon>
        <taxon>Marinobacterium</taxon>
    </lineage>
</organism>
<dbReference type="OrthoDB" id="9796058at2"/>
<sequence>MNWDIVEGNWKQFKGKVKTQWGKLTDDHLDKIGGKRDALVGRIQEAYGVSKDEAEAQIRRFEDQNRD</sequence>
<keyword evidence="4" id="KW-1185">Reference proteome</keyword>
<comment type="similarity">
    <text evidence="1">Belongs to the UPF0337 (CsbD) family.</text>
</comment>
<evidence type="ECO:0000256" key="1">
    <source>
        <dbReference type="ARBA" id="ARBA00009129"/>
    </source>
</evidence>
<dbReference type="STRING" id="1821621.A8C75_09605"/>
<feature type="domain" description="CsbD-like" evidence="2">
    <location>
        <begin position="4"/>
        <end position="55"/>
    </location>
</feature>
<evidence type="ECO:0000313" key="4">
    <source>
        <dbReference type="Proteomes" id="UP000078070"/>
    </source>
</evidence>
<dbReference type="PANTHER" id="PTHR34977:SF1">
    <property type="entry name" value="UPF0337 PROTEIN YJBJ"/>
    <property type="match status" value="1"/>
</dbReference>
<dbReference type="PANTHER" id="PTHR34977">
    <property type="entry name" value="UPF0337 PROTEIN YJBJ"/>
    <property type="match status" value="1"/>
</dbReference>
<reference evidence="3 4" key="2">
    <citation type="journal article" date="2018" name="Int. J. Syst. Evol. Microbiol.">
        <title>Marinobacterium aestuarii sp. nov., a benzene-degrading marine bacterium isolated from estuary sediment.</title>
        <authorList>
            <person name="Bae S.S."/>
            <person name="Jung J."/>
            <person name="Chung D."/>
            <person name="Baek K."/>
        </authorList>
    </citation>
    <scope>NUCLEOTIDE SEQUENCE [LARGE SCALE GENOMIC DNA]</scope>
    <source>
        <strain evidence="3 4">ST58-10</strain>
    </source>
</reference>
<dbReference type="AlphaFoldDB" id="A0A1A9EYZ9"/>
<dbReference type="PIRSF" id="PIRSF039008">
    <property type="entry name" value="YjbJ"/>
    <property type="match status" value="1"/>
</dbReference>
<dbReference type="InterPro" id="IPR036629">
    <property type="entry name" value="YjbJ_sf"/>
</dbReference>
<accession>A0A1A9EYZ9</accession>
<dbReference type="EMBL" id="CP015839">
    <property type="protein sequence ID" value="ANG62713.1"/>
    <property type="molecule type" value="Genomic_DNA"/>
</dbReference>
<dbReference type="InterPro" id="IPR008462">
    <property type="entry name" value="CsbD"/>
</dbReference>
<evidence type="ECO:0000313" key="3">
    <source>
        <dbReference type="EMBL" id="ANG62713.1"/>
    </source>
</evidence>
<dbReference type="SUPFAM" id="SSF69047">
    <property type="entry name" value="Hypothetical protein YjbJ"/>
    <property type="match status" value="1"/>
</dbReference>
<dbReference type="Pfam" id="PF05532">
    <property type="entry name" value="CsbD"/>
    <property type="match status" value="1"/>
</dbReference>
<evidence type="ECO:0000259" key="2">
    <source>
        <dbReference type="Pfam" id="PF05532"/>
    </source>
</evidence>
<proteinExistence type="inferred from homology"/>
<name>A0A1A9EYZ9_9GAMM</name>
<dbReference type="Gene3D" id="1.10.1470.10">
    <property type="entry name" value="YjbJ"/>
    <property type="match status" value="1"/>
</dbReference>
<dbReference type="KEGG" id="mars:A8C75_09605"/>
<dbReference type="RefSeq" id="WP_067381288.1">
    <property type="nucleotide sequence ID" value="NZ_CP015839.1"/>
</dbReference>
<gene>
    <name evidence="3" type="ORF">A8C75_09605</name>
</gene>
<dbReference type="Proteomes" id="UP000078070">
    <property type="component" value="Chromosome"/>
</dbReference>